<dbReference type="AlphaFoldDB" id="A0A7J0H9G0"/>
<evidence type="ECO:0000256" key="1">
    <source>
        <dbReference type="ARBA" id="ARBA00022741"/>
    </source>
</evidence>
<proteinExistence type="predicted"/>
<keyword evidence="4" id="KW-1185">Reference proteome</keyword>
<sequence length="101" mass="11298">MRLTRGSIRLSGSIEYVPQIPWILSRALRDNILFGRDYSPLSRLLLCAVRILRRITSMCTKADMSQMVGGDMAFTGDKGVNLSGGQRVRLAWPGPYIMAPR</sequence>
<evidence type="ECO:0000313" key="4">
    <source>
        <dbReference type="Proteomes" id="UP000585474"/>
    </source>
</evidence>
<keyword evidence="1" id="KW-0547">Nucleotide-binding</keyword>
<organism evidence="3 4">
    <name type="scientific">Actinidia rufa</name>
    <dbReference type="NCBI Taxonomy" id="165716"/>
    <lineage>
        <taxon>Eukaryota</taxon>
        <taxon>Viridiplantae</taxon>
        <taxon>Streptophyta</taxon>
        <taxon>Embryophyta</taxon>
        <taxon>Tracheophyta</taxon>
        <taxon>Spermatophyta</taxon>
        <taxon>Magnoliopsida</taxon>
        <taxon>eudicotyledons</taxon>
        <taxon>Gunneridae</taxon>
        <taxon>Pentapetalae</taxon>
        <taxon>asterids</taxon>
        <taxon>Ericales</taxon>
        <taxon>Actinidiaceae</taxon>
        <taxon>Actinidia</taxon>
    </lineage>
</organism>
<evidence type="ECO:0000313" key="3">
    <source>
        <dbReference type="EMBL" id="GFZ19709.1"/>
    </source>
</evidence>
<name>A0A7J0H9G0_9ERIC</name>
<dbReference type="Gene3D" id="3.40.50.300">
    <property type="entry name" value="P-loop containing nucleotide triphosphate hydrolases"/>
    <property type="match status" value="1"/>
</dbReference>
<dbReference type="InterPro" id="IPR050173">
    <property type="entry name" value="ABC_transporter_C-like"/>
</dbReference>
<gene>
    <name evidence="3" type="ORF">Acr_28g0004140</name>
</gene>
<dbReference type="PANTHER" id="PTHR24223">
    <property type="entry name" value="ATP-BINDING CASSETTE SUB-FAMILY C"/>
    <property type="match status" value="1"/>
</dbReference>
<dbReference type="GO" id="GO:0042626">
    <property type="term" value="F:ATPase-coupled transmembrane transporter activity"/>
    <property type="evidence" value="ECO:0007669"/>
    <property type="project" value="TreeGrafter"/>
</dbReference>
<dbReference type="OrthoDB" id="6500128at2759"/>
<dbReference type="Proteomes" id="UP000585474">
    <property type="component" value="Unassembled WGS sequence"/>
</dbReference>
<protein>
    <submittedName>
        <fullName evidence="3">Multidrug resistance-associated protein 11</fullName>
    </submittedName>
</protein>
<reference evidence="3 4" key="1">
    <citation type="submission" date="2019-07" db="EMBL/GenBank/DDBJ databases">
        <title>De Novo Assembly of kiwifruit Actinidia rufa.</title>
        <authorList>
            <person name="Sugita-Konishi S."/>
            <person name="Sato K."/>
            <person name="Mori E."/>
            <person name="Abe Y."/>
            <person name="Kisaki G."/>
            <person name="Hamano K."/>
            <person name="Suezawa K."/>
            <person name="Otani M."/>
            <person name="Fukuda T."/>
            <person name="Manabe T."/>
            <person name="Gomi K."/>
            <person name="Tabuchi M."/>
            <person name="Akimitsu K."/>
            <person name="Kataoka I."/>
        </authorList>
    </citation>
    <scope>NUCLEOTIDE SEQUENCE [LARGE SCALE GENOMIC DNA]</scope>
    <source>
        <strain evidence="4">cv. Fuchu</strain>
    </source>
</reference>
<dbReference type="GO" id="GO:0005524">
    <property type="term" value="F:ATP binding"/>
    <property type="evidence" value="ECO:0007669"/>
    <property type="project" value="UniProtKB-KW"/>
</dbReference>
<dbReference type="InterPro" id="IPR027417">
    <property type="entry name" value="P-loop_NTPase"/>
</dbReference>
<dbReference type="PANTHER" id="PTHR24223:SF330">
    <property type="entry name" value="ATP-BINDING CASSETTE SUB-FAMILY C MEMBER 10"/>
    <property type="match status" value="1"/>
</dbReference>
<evidence type="ECO:0000256" key="2">
    <source>
        <dbReference type="ARBA" id="ARBA00022840"/>
    </source>
</evidence>
<dbReference type="SUPFAM" id="SSF52540">
    <property type="entry name" value="P-loop containing nucleoside triphosphate hydrolases"/>
    <property type="match status" value="1"/>
</dbReference>
<dbReference type="GO" id="GO:0016020">
    <property type="term" value="C:membrane"/>
    <property type="evidence" value="ECO:0007669"/>
    <property type="project" value="TreeGrafter"/>
</dbReference>
<comment type="caution">
    <text evidence="3">The sequence shown here is derived from an EMBL/GenBank/DDBJ whole genome shotgun (WGS) entry which is preliminary data.</text>
</comment>
<accession>A0A7J0H9G0</accession>
<dbReference type="EMBL" id="BJWL01000028">
    <property type="protein sequence ID" value="GFZ19709.1"/>
    <property type="molecule type" value="Genomic_DNA"/>
</dbReference>
<keyword evidence="2" id="KW-0067">ATP-binding</keyword>